<sequence>MVPPLDAVAVLKLLLFLAAVVGYNGEGTTVKVASCPLITGGKCPDPRVTFYLYTPLNPTLPEKIEYTEKSSNLLQLNFNTSLPTKIFTHGYNSGKFIFDHLRREYLERGDYNIILQDWADLVPSPCYFTAAHNTRFAGRCLAEMVRRVWATGATDVHLVGFSLGAHVPAFAANDLRPLRLPRITGLDPAMPLFVTSNLDEKLDASDALFVDVVHTNALAQGKVEQCGHIDFYMNGGITQPGCYGESGCNHHRSLAYFAESVRSEAGFWGWPCGGVMHYILGLCPPRGTPWKMGEDVDQRGQGFYVVRTNSAAPFARGPWQVAPTEFTRTGLRFLRSPWAPFRRR</sequence>
<feature type="domain" description="Lipase" evidence="6">
    <location>
        <begin position="45"/>
        <end position="299"/>
    </location>
</feature>
<dbReference type="GO" id="GO:0016042">
    <property type="term" value="P:lipid catabolic process"/>
    <property type="evidence" value="ECO:0007669"/>
    <property type="project" value="TreeGrafter"/>
</dbReference>
<dbReference type="Gene3D" id="3.40.50.1820">
    <property type="entry name" value="alpha/beta hydrolase"/>
    <property type="match status" value="1"/>
</dbReference>
<dbReference type="InterPro" id="IPR033906">
    <property type="entry name" value="Lipase_N"/>
</dbReference>
<evidence type="ECO:0000256" key="5">
    <source>
        <dbReference type="SAM" id="SignalP"/>
    </source>
</evidence>
<comment type="similarity">
    <text evidence="2 4">Belongs to the AB hydrolase superfamily. Lipase family.</text>
</comment>
<evidence type="ECO:0000256" key="3">
    <source>
        <dbReference type="ARBA" id="ARBA00022525"/>
    </source>
</evidence>
<feature type="chain" id="PRO_5042997875" description="Lipase domain-containing protein" evidence="5">
    <location>
        <begin position="23"/>
        <end position="344"/>
    </location>
</feature>
<dbReference type="GO" id="GO:0005615">
    <property type="term" value="C:extracellular space"/>
    <property type="evidence" value="ECO:0007669"/>
    <property type="project" value="TreeGrafter"/>
</dbReference>
<evidence type="ECO:0000256" key="4">
    <source>
        <dbReference type="RuleBase" id="RU004262"/>
    </source>
</evidence>
<organism evidence="7 8">
    <name type="scientific">Gryllus longicercus</name>
    <dbReference type="NCBI Taxonomy" id="2509291"/>
    <lineage>
        <taxon>Eukaryota</taxon>
        <taxon>Metazoa</taxon>
        <taxon>Ecdysozoa</taxon>
        <taxon>Arthropoda</taxon>
        <taxon>Hexapoda</taxon>
        <taxon>Insecta</taxon>
        <taxon>Pterygota</taxon>
        <taxon>Neoptera</taxon>
        <taxon>Polyneoptera</taxon>
        <taxon>Orthoptera</taxon>
        <taxon>Ensifera</taxon>
        <taxon>Gryllidea</taxon>
        <taxon>Grylloidea</taxon>
        <taxon>Gryllidae</taxon>
        <taxon>Gryllinae</taxon>
        <taxon>Gryllus</taxon>
    </lineage>
</organism>
<dbReference type="PANTHER" id="PTHR11610:SF151">
    <property type="entry name" value="PHOSPHOLIPASE A1 MEMBER A-LIKE PROTEIN"/>
    <property type="match status" value="1"/>
</dbReference>
<dbReference type="PANTHER" id="PTHR11610">
    <property type="entry name" value="LIPASE"/>
    <property type="match status" value="1"/>
</dbReference>
<dbReference type="FunFam" id="3.40.50.1820:FF:000076">
    <property type="entry name" value="phospholipase A1"/>
    <property type="match status" value="1"/>
</dbReference>
<comment type="subcellular location">
    <subcellularLocation>
        <location evidence="1">Secreted</location>
    </subcellularLocation>
</comment>
<dbReference type="InterPro" id="IPR000734">
    <property type="entry name" value="TAG_lipase"/>
</dbReference>
<proteinExistence type="inferred from homology"/>
<evidence type="ECO:0000259" key="6">
    <source>
        <dbReference type="Pfam" id="PF00151"/>
    </source>
</evidence>
<dbReference type="AlphaFoldDB" id="A0AAN9VAF4"/>
<feature type="signal peptide" evidence="5">
    <location>
        <begin position="1"/>
        <end position="22"/>
    </location>
</feature>
<dbReference type="SUPFAM" id="SSF53474">
    <property type="entry name" value="alpha/beta-Hydrolases"/>
    <property type="match status" value="1"/>
</dbReference>
<dbReference type="Pfam" id="PF00151">
    <property type="entry name" value="Lipase"/>
    <property type="match status" value="1"/>
</dbReference>
<dbReference type="EMBL" id="JAZDUA010000434">
    <property type="protein sequence ID" value="KAK7792675.1"/>
    <property type="molecule type" value="Genomic_DNA"/>
</dbReference>
<evidence type="ECO:0000313" key="8">
    <source>
        <dbReference type="Proteomes" id="UP001378592"/>
    </source>
</evidence>
<dbReference type="GO" id="GO:0017171">
    <property type="term" value="F:serine hydrolase activity"/>
    <property type="evidence" value="ECO:0007669"/>
    <property type="project" value="TreeGrafter"/>
</dbReference>
<keyword evidence="8" id="KW-1185">Reference proteome</keyword>
<reference evidence="7 8" key="1">
    <citation type="submission" date="2024-03" db="EMBL/GenBank/DDBJ databases">
        <title>The genome assembly and annotation of the cricket Gryllus longicercus Weissman &amp; Gray.</title>
        <authorList>
            <person name="Szrajer S."/>
            <person name="Gray D."/>
            <person name="Ylla G."/>
        </authorList>
    </citation>
    <scope>NUCLEOTIDE SEQUENCE [LARGE SCALE GENOMIC DNA]</scope>
    <source>
        <strain evidence="7">DAG 2021-001</strain>
        <tissue evidence="7">Whole body minus gut</tissue>
    </source>
</reference>
<dbReference type="InterPro" id="IPR029058">
    <property type="entry name" value="AB_hydrolase_fold"/>
</dbReference>
<keyword evidence="5" id="KW-0732">Signal</keyword>
<dbReference type="Proteomes" id="UP001378592">
    <property type="component" value="Unassembled WGS sequence"/>
</dbReference>
<evidence type="ECO:0000256" key="2">
    <source>
        <dbReference type="ARBA" id="ARBA00010701"/>
    </source>
</evidence>
<name>A0AAN9VAF4_9ORTH</name>
<comment type="caution">
    <text evidence="7">The sequence shown here is derived from an EMBL/GenBank/DDBJ whole genome shotgun (WGS) entry which is preliminary data.</text>
</comment>
<dbReference type="PRINTS" id="PR00821">
    <property type="entry name" value="TAGLIPASE"/>
</dbReference>
<evidence type="ECO:0000313" key="7">
    <source>
        <dbReference type="EMBL" id="KAK7792675.1"/>
    </source>
</evidence>
<evidence type="ECO:0000256" key="1">
    <source>
        <dbReference type="ARBA" id="ARBA00004613"/>
    </source>
</evidence>
<gene>
    <name evidence="7" type="ORF">R5R35_012520</name>
</gene>
<dbReference type="InterPro" id="IPR013818">
    <property type="entry name" value="Lipase"/>
</dbReference>
<dbReference type="CDD" id="cd00707">
    <property type="entry name" value="Pancreat_lipase_like"/>
    <property type="match status" value="1"/>
</dbReference>
<protein>
    <recommendedName>
        <fullName evidence="6">Lipase domain-containing protein</fullName>
    </recommendedName>
</protein>
<keyword evidence="3" id="KW-0964">Secreted</keyword>
<accession>A0AAN9VAF4</accession>
<dbReference type="GO" id="GO:0016298">
    <property type="term" value="F:lipase activity"/>
    <property type="evidence" value="ECO:0007669"/>
    <property type="project" value="InterPro"/>
</dbReference>